<organism evidence="1 2">
    <name type="scientific">BD1-7 clade bacterium</name>
    <dbReference type="NCBI Taxonomy" id="2029982"/>
    <lineage>
        <taxon>Bacteria</taxon>
        <taxon>Pseudomonadati</taxon>
        <taxon>Pseudomonadota</taxon>
        <taxon>Gammaproteobacteria</taxon>
        <taxon>Cellvibrionales</taxon>
        <taxon>Spongiibacteraceae</taxon>
        <taxon>BD1-7 clade</taxon>
    </lineage>
</organism>
<dbReference type="AlphaFoldDB" id="A0A5S9Q427"/>
<evidence type="ECO:0000313" key="2">
    <source>
        <dbReference type="Proteomes" id="UP000434580"/>
    </source>
</evidence>
<protein>
    <recommendedName>
        <fullName evidence="3">Mu-like prophage FluMu protein gp27</fullName>
    </recommendedName>
</protein>
<dbReference type="Pfam" id="PF11985">
    <property type="entry name" value="Phage_Mu_Gp27"/>
    <property type="match status" value="1"/>
</dbReference>
<dbReference type="OrthoDB" id="5873478at2"/>
<dbReference type="EMBL" id="CACSII010000016">
    <property type="protein sequence ID" value="CAA0111659.1"/>
    <property type="molecule type" value="Genomic_DNA"/>
</dbReference>
<gene>
    <name evidence="1" type="ORF">DPBNPPHM_01508</name>
</gene>
<reference evidence="1 2" key="1">
    <citation type="submission" date="2019-11" db="EMBL/GenBank/DDBJ databases">
        <authorList>
            <person name="Holert J."/>
        </authorList>
    </citation>
    <scope>NUCLEOTIDE SEQUENCE [LARGE SCALE GENOMIC DNA]</scope>
    <source>
        <strain evidence="1">BC5_2</strain>
    </source>
</reference>
<proteinExistence type="predicted"/>
<name>A0A5S9Q427_9GAMM</name>
<dbReference type="InterPro" id="IPR021874">
    <property type="entry name" value="Phage_Mu_Gp27"/>
</dbReference>
<sequence length="194" mass="20961">MAKTKSTPPKRGKASKIDRLPEQVKAFLNTALRNKDLTQEEIRAEVNRQLEALGLTEKKISSAGLSRHATKVEKLVSRMRETSAIADAWVDKLGDKPTGQMGKLLIQMTQTLAFDVAEETLNGEDPASLGLIKDLALTAQRLEKASMDSLKREKEICKAFAEEAASTAEKAAKAAGLTSSAVTTIKKEILGLVG</sequence>
<dbReference type="Proteomes" id="UP000434580">
    <property type="component" value="Unassembled WGS sequence"/>
</dbReference>
<evidence type="ECO:0000313" key="1">
    <source>
        <dbReference type="EMBL" id="CAA0111659.1"/>
    </source>
</evidence>
<evidence type="ECO:0008006" key="3">
    <source>
        <dbReference type="Google" id="ProtNLM"/>
    </source>
</evidence>
<accession>A0A5S9Q427</accession>